<feature type="compositionally biased region" description="Low complexity" evidence="1">
    <location>
        <begin position="36"/>
        <end position="65"/>
    </location>
</feature>
<sequence>MPKPSVGHAALPLSIVASLLVVGCKKDTRPSPPDPSTTSASASIAPASSAKASSNPAPSPSRAATCSVVGSPISIAKGTRSETGATAVRMGDGRLMVGYAVGATPRASVIDTAAGTASTVDVDASAFATELTHLPKGSVSIHRVTPAGVSELKVRVLVDATSTGPDKMKQILCGFADKESIVSNFMGAGSDRSHNCRSFTDGKKSWILSSWGYVTSDEHEPRSRWQVHPIAEDGTASVVGLGVRNVPDPDKDRYSFDLPASIHESDAGFFFAGRFNGNLALSRQAEGEAAPSELALYWFDAPSGMPALAVADRTVTVIAPIAGKPALYGASYPVEAKPPKPTQLPLDADGATERTSLSIVRAGTDSLLGFVETKGAAKRVKVAVLDAALKPRLPVFELPNVDKPTMARLVPLEGTRVLVLSQAAGEISATTVECPAP</sequence>
<dbReference type="Proteomes" id="UP001374803">
    <property type="component" value="Chromosome"/>
</dbReference>
<feature type="region of interest" description="Disordered" evidence="1">
    <location>
        <begin position="25"/>
        <end position="65"/>
    </location>
</feature>
<name>A0ABZ2L4B8_9BACT</name>
<protein>
    <submittedName>
        <fullName evidence="2">Uncharacterized protein</fullName>
    </submittedName>
</protein>
<dbReference type="PROSITE" id="PS51257">
    <property type="entry name" value="PROKAR_LIPOPROTEIN"/>
    <property type="match status" value="1"/>
</dbReference>
<accession>A0ABZ2L4B8</accession>
<proteinExistence type="predicted"/>
<dbReference type="RefSeq" id="WP_394834457.1">
    <property type="nucleotide sequence ID" value="NZ_CP089929.1"/>
</dbReference>
<organism evidence="2 3">
    <name type="scientific">Pendulispora rubella</name>
    <dbReference type="NCBI Taxonomy" id="2741070"/>
    <lineage>
        <taxon>Bacteria</taxon>
        <taxon>Pseudomonadati</taxon>
        <taxon>Myxococcota</taxon>
        <taxon>Myxococcia</taxon>
        <taxon>Myxococcales</taxon>
        <taxon>Sorangiineae</taxon>
        <taxon>Pendulisporaceae</taxon>
        <taxon>Pendulispora</taxon>
    </lineage>
</organism>
<gene>
    <name evidence="2" type="ORF">LVJ94_48965</name>
</gene>
<evidence type="ECO:0000313" key="2">
    <source>
        <dbReference type="EMBL" id="WXB04813.1"/>
    </source>
</evidence>
<reference evidence="2" key="1">
    <citation type="submission" date="2021-12" db="EMBL/GenBank/DDBJ databases">
        <title>Discovery of the Pendulisporaceae a myxobacterial family with distinct sporulation behavior and unique specialized metabolism.</title>
        <authorList>
            <person name="Garcia R."/>
            <person name="Popoff A."/>
            <person name="Bader C.D."/>
            <person name="Loehr J."/>
            <person name="Walesch S."/>
            <person name="Walt C."/>
            <person name="Boldt J."/>
            <person name="Bunk B."/>
            <person name="Haeckl F.J.F.P.J."/>
            <person name="Gunesch A.P."/>
            <person name="Birkelbach J."/>
            <person name="Nuebel U."/>
            <person name="Pietschmann T."/>
            <person name="Bach T."/>
            <person name="Mueller R."/>
        </authorList>
    </citation>
    <scope>NUCLEOTIDE SEQUENCE</scope>
    <source>
        <strain evidence="2">MSr11367</strain>
    </source>
</reference>
<evidence type="ECO:0000256" key="1">
    <source>
        <dbReference type="SAM" id="MobiDB-lite"/>
    </source>
</evidence>
<dbReference type="EMBL" id="CP089983">
    <property type="protein sequence ID" value="WXB04813.1"/>
    <property type="molecule type" value="Genomic_DNA"/>
</dbReference>
<evidence type="ECO:0000313" key="3">
    <source>
        <dbReference type="Proteomes" id="UP001374803"/>
    </source>
</evidence>
<keyword evidence="3" id="KW-1185">Reference proteome</keyword>